<protein>
    <submittedName>
        <fullName evidence="2">Outer membrane protein beta-barrel domain-containing protein</fullName>
    </submittedName>
</protein>
<name>A0A0X3AP19_9FLAO</name>
<organism evidence="2 3">
    <name type="scientific">Apibacter mensalis</name>
    <dbReference type="NCBI Taxonomy" id="1586267"/>
    <lineage>
        <taxon>Bacteria</taxon>
        <taxon>Pseudomonadati</taxon>
        <taxon>Bacteroidota</taxon>
        <taxon>Flavobacteriia</taxon>
        <taxon>Flavobacteriales</taxon>
        <taxon>Weeksellaceae</taxon>
        <taxon>Apibacter</taxon>
    </lineage>
</organism>
<dbReference type="STRING" id="1586267.GCA_001418685_00628"/>
<dbReference type="Gene3D" id="2.40.160.20">
    <property type="match status" value="1"/>
</dbReference>
<accession>A0A0X3AP19</accession>
<sequence length="253" mass="29672">MKKLVIVLLLIFIHCGVYAQFRSRDVMEKYSDFDDQEFSWGYYLAMNYFDLKIHPNKEGLEDTGKYLVDVDSKGGFTVGLIGKMKVHDYIDLRLEPAMHFTQRDLIFNNVQKIIDEEIANGLETTYTEQDVKRNVKSTYLDIPLFLNFHGERWYNSRPYLQAGLSWLINLQSNEKKEKDNTNQTFRMKTNNFSYQLEAGVELYFKRFKMTPSVRGIFFFNNELVADNPGTPPYWAGALKSIHTRAIVFSVKFE</sequence>
<dbReference type="EMBL" id="FCOR01000003">
    <property type="protein sequence ID" value="CVK15795.1"/>
    <property type="molecule type" value="Genomic_DNA"/>
</dbReference>
<dbReference type="OrthoDB" id="1467485at2"/>
<feature type="domain" description="Outer membrane protein beta-barrel" evidence="1">
    <location>
        <begin position="36"/>
        <end position="222"/>
    </location>
</feature>
<evidence type="ECO:0000313" key="2">
    <source>
        <dbReference type="EMBL" id="CVK15795.1"/>
    </source>
</evidence>
<dbReference type="Proteomes" id="UP000182761">
    <property type="component" value="Unassembled WGS sequence"/>
</dbReference>
<dbReference type="RefSeq" id="WP_073961197.1">
    <property type="nucleotide sequence ID" value="NZ_FCOR01000003.1"/>
</dbReference>
<proteinExistence type="predicted"/>
<gene>
    <name evidence="2" type="ORF">Ga0061079_103105</name>
</gene>
<dbReference type="Pfam" id="PF13568">
    <property type="entry name" value="OMP_b-brl_2"/>
    <property type="match status" value="1"/>
</dbReference>
<evidence type="ECO:0000313" key="3">
    <source>
        <dbReference type="Proteomes" id="UP000182761"/>
    </source>
</evidence>
<dbReference type="AlphaFoldDB" id="A0A0X3AP19"/>
<dbReference type="InterPro" id="IPR025665">
    <property type="entry name" value="Beta-barrel_OMP_2"/>
</dbReference>
<evidence type="ECO:0000259" key="1">
    <source>
        <dbReference type="Pfam" id="PF13568"/>
    </source>
</evidence>
<keyword evidence="3" id="KW-1185">Reference proteome</keyword>
<reference evidence="2 3" key="1">
    <citation type="submission" date="2016-01" db="EMBL/GenBank/DDBJ databases">
        <authorList>
            <person name="McClelland M."/>
            <person name="Jain A."/>
            <person name="Saraogi P."/>
            <person name="Mendelson R."/>
            <person name="Westerman R."/>
            <person name="SanMiguel P."/>
            <person name="Csonka L."/>
        </authorList>
    </citation>
    <scope>NUCLEOTIDE SEQUENCE [LARGE SCALE GENOMIC DNA]</scope>
    <source>
        <strain evidence="2 3">R-53146</strain>
    </source>
</reference>